<dbReference type="Proteomes" id="UP000242972">
    <property type="component" value="Unassembled WGS sequence"/>
</dbReference>
<feature type="transmembrane region" description="Helical" evidence="1">
    <location>
        <begin position="78"/>
        <end position="98"/>
    </location>
</feature>
<keyword evidence="1" id="KW-0812">Transmembrane</keyword>
<dbReference type="AlphaFoldDB" id="A0A2T2XFQ4"/>
<gene>
    <name evidence="2" type="ORF">C7B46_10565</name>
</gene>
<evidence type="ECO:0000256" key="1">
    <source>
        <dbReference type="SAM" id="Phobius"/>
    </source>
</evidence>
<evidence type="ECO:0000313" key="2">
    <source>
        <dbReference type="EMBL" id="PSR33272.1"/>
    </source>
</evidence>
<sequence>MARYYCALLASVVTVYLFAQNPYNPLTERTVMILSVTNLDLFLPAALSFLPKAYALGVAVAIIAWNWAWWLIGFDGLAWYGPAEVVSTLWALNAARFVRSR</sequence>
<reference evidence="2 3" key="1">
    <citation type="journal article" date="2014" name="BMC Genomics">
        <title>Comparison of environmental and isolate Sulfobacillus genomes reveals diverse carbon, sulfur, nitrogen, and hydrogen metabolisms.</title>
        <authorList>
            <person name="Justice N.B."/>
            <person name="Norman A."/>
            <person name="Brown C.T."/>
            <person name="Singh A."/>
            <person name="Thomas B.C."/>
            <person name="Banfield J.F."/>
        </authorList>
    </citation>
    <scope>NUCLEOTIDE SEQUENCE [LARGE SCALE GENOMIC DNA]</scope>
    <source>
        <strain evidence="2">AMDSBA4</strain>
    </source>
</reference>
<keyword evidence="1" id="KW-0472">Membrane</keyword>
<organism evidence="2 3">
    <name type="scientific">Sulfobacillus benefaciens</name>
    <dbReference type="NCBI Taxonomy" id="453960"/>
    <lineage>
        <taxon>Bacteria</taxon>
        <taxon>Bacillati</taxon>
        <taxon>Bacillota</taxon>
        <taxon>Clostridia</taxon>
        <taxon>Eubacteriales</taxon>
        <taxon>Clostridiales Family XVII. Incertae Sedis</taxon>
        <taxon>Sulfobacillus</taxon>
    </lineage>
</organism>
<protein>
    <submittedName>
        <fullName evidence="2">Uncharacterized protein</fullName>
    </submittedName>
</protein>
<dbReference type="EMBL" id="PXYW01000023">
    <property type="protein sequence ID" value="PSR33272.1"/>
    <property type="molecule type" value="Genomic_DNA"/>
</dbReference>
<comment type="caution">
    <text evidence="2">The sequence shown here is derived from an EMBL/GenBank/DDBJ whole genome shotgun (WGS) entry which is preliminary data.</text>
</comment>
<name>A0A2T2XFQ4_9FIRM</name>
<accession>A0A2T2XFQ4</accession>
<evidence type="ECO:0000313" key="3">
    <source>
        <dbReference type="Proteomes" id="UP000242972"/>
    </source>
</evidence>
<keyword evidence="1" id="KW-1133">Transmembrane helix</keyword>
<proteinExistence type="predicted"/>